<accession>A0A6J4QXB9</accession>
<dbReference type="AlphaFoldDB" id="A0A6J4QXB9"/>
<reference evidence="2" key="1">
    <citation type="submission" date="2020-02" db="EMBL/GenBank/DDBJ databases">
        <authorList>
            <person name="Meier V. D."/>
        </authorList>
    </citation>
    <scope>NUCLEOTIDE SEQUENCE</scope>
    <source>
        <strain evidence="2">AVDCRST_MAG02</strain>
    </source>
</reference>
<organism evidence="2">
    <name type="scientific">uncultured Rubrobacteraceae bacterium</name>
    <dbReference type="NCBI Taxonomy" id="349277"/>
    <lineage>
        <taxon>Bacteria</taxon>
        <taxon>Bacillati</taxon>
        <taxon>Actinomycetota</taxon>
        <taxon>Rubrobacteria</taxon>
        <taxon>Rubrobacterales</taxon>
        <taxon>Rubrobacteraceae</taxon>
        <taxon>environmental samples</taxon>
    </lineage>
</organism>
<feature type="region of interest" description="Disordered" evidence="1">
    <location>
        <begin position="1"/>
        <end position="56"/>
    </location>
</feature>
<gene>
    <name evidence="2" type="ORF">AVDCRST_MAG02-958</name>
</gene>
<proteinExistence type="predicted"/>
<evidence type="ECO:0000256" key="1">
    <source>
        <dbReference type="SAM" id="MobiDB-lite"/>
    </source>
</evidence>
<feature type="compositionally biased region" description="Basic residues" evidence="1">
    <location>
        <begin position="22"/>
        <end position="31"/>
    </location>
</feature>
<dbReference type="EMBL" id="CADCVH010000032">
    <property type="protein sequence ID" value="CAA9452250.1"/>
    <property type="molecule type" value="Genomic_DNA"/>
</dbReference>
<name>A0A6J4QXB9_9ACTN</name>
<evidence type="ECO:0000313" key="2">
    <source>
        <dbReference type="EMBL" id="CAA9452250.1"/>
    </source>
</evidence>
<sequence length="56" mass="6287">MFTSHRCIRDDGQPFPGIIPHRGTKEKRARPSCRNPPPSRAYTGVEPTTRSRRGPG</sequence>
<protein>
    <submittedName>
        <fullName evidence="2">Uncharacterized protein</fullName>
    </submittedName>
</protein>